<feature type="compositionally biased region" description="Basic and acidic residues" evidence="1">
    <location>
        <begin position="155"/>
        <end position="170"/>
    </location>
</feature>
<protein>
    <recommendedName>
        <fullName evidence="5">Calponin-homology (CH) domain-containing protein</fullName>
    </recommendedName>
</protein>
<keyword evidence="4" id="KW-1185">Reference proteome</keyword>
<dbReference type="Proteomes" id="UP001281761">
    <property type="component" value="Unassembled WGS sequence"/>
</dbReference>
<feature type="compositionally biased region" description="Polar residues" evidence="1">
    <location>
        <begin position="171"/>
        <end position="188"/>
    </location>
</feature>
<comment type="caution">
    <text evidence="3">The sequence shown here is derived from an EMBL/GenBank/DDBJ whole genome shotgun (WGS) entry which is preliminary data.</text>
</comment>
<evidence type="ECO:0000256" key="2">
    <source>
        <dbReference type="SAM" id="Phobius"/>
    </source>
</evidence>
<keyword evidence="2" id="KW-1133">Transmembrane helix</keyword>
<evidence type="ECO:0000313" key="4">
    <source>
        <dbReference type="Proteomes" id="UP001281761"/>
    </source>
</evidence>
<dbReference type="EMBL" id="JARBJD010000108">
    <property type="protein sequence ID" value="KAK2952143.1"/>
    <property type="molecule type" value="Genomic_DNA"/>
</dbReference>
<dbReference type="Gene3D" id="1.10.418.10">
    <property type="entry name" value="Calponin-like domain"/>
    <property type="match status" value="1"/>
</dbReference>
<name>A0ABQ9XLD2_9EUKA</name>
<evidence type="ECO:0000313" key="3">
    <source>
        <dbReference type="EMBL" id="KAK2952143.1"/>
    </source>
</evidence>
<feature type="transmembrane region" description="Helical" evidence="2">
    <location>
        <begin position="197"/>
        <end position="219"/>
    </location>
</feature>
<gene>
    <name evidence="3" type="ORF">BLNAU_12994</name>
</gene>
<keyword evidence="2" id="KW-0812">Transmembrane</keyword>
<keyword evidence="2" id="KW-0472">Membrane</keyword>
<sequence>MSTNMDSRIERNQALNYLRNHYRVMKFLEQQLGTQSYSSVGDALRCGAFLEIFNKLGIGGRTPFEKDPKEVFKRTDNIRLFNNICHQHFQIPKNDWVDPMQGTKTTPIPQGTNVMIRVLKILRDEGKIDTAHIPDEDCPSFNDSDISQAQKILENEGKEDSNGPDKEHTPADSSSQDSPNIQQKTQGHPKSPKKKCAVVPVVVSVLIFLGTLGIAVAILKR</sequence>
<dbReference type="InterPro" id="IPR036872">
    <property type="entry name" value="CH_dom_sf"/>
</dbReference>
<feature type="region of interest" description="Disordered" evidence="1">
    <location>
        <begin position="155"/>
        <end position="194"/>
    </location>
</feature>
<evidence type="ECO:0000256" key="1">
    <source>
        <dbReference type="SAM" id="MobiDB-lite"/>
    </source>
</evidence>
<proteinExistence type="predicted"/>
<evidence type="ECO:0008006" key="5">
    <source>
        <dbReference type="Google" id="ProtNLM"/>
    </source>
</evidence>
<organism evidence="3 4">
    <name type="scientific">Blattamonas nauphoetae</name>
    <dbReference type="NCBI Taxonomy" id="2049346"/>
    <lineage>
        <taxon>Eukaryota</taxon>
        <taxon>Metamonada</taxon>
        <taxon>Preaxostyla</taxon>
        <taxon>Oxymonadida</taxon>
        <taxon>Blattamonas</taxon>
    </lineage>
</organism>
<accession>A0ABQ9XLD2</accession>
<reference evidence="3 4" key="1">
    <citation type="journal article" date="2022" name="bioRxiv">
        <title>Genomics of Preaxostyla Flagellates Illuminates Evolutionary Transitions and the Path Towards Mitochondrial Loss.</title>
        <authorList>
            <person name="Novak L.V.F."/>
            <person name="Treitli S.C."/>
            <person name="Pyrih J."/>
            <person name="Halakuc P."/>
            <person name="Pipaliya S.V."/>
            <person name="Vacek V."/>
            <person name="Brzon O."/>
            <person name="Soukal P."/>
            <person name="Eme L."/>
            <person name="Dacks J.B."/>
            <person name="Karnkowska A."/>
            <person name="Elias M."/>
            <person name="Hampl V."/>
        </authorList>
    </citation>
    <scope>NUCLEOTIDE SEQUENCE [LARGE SCALE GENOMIC DNA]</scope>
    <source>
        <strain evidence="3">NAU3</strain>
        <tissue evidence="3">Gut</tissue>
    </source>
</reference>